<dbReference type="Proteomes" id="UP001595699">
    <property type="component" value="Unassembled WGS sequence"/>
</dbReference>
<dbReference type="Gene3D" id="1.10.10.1320">
    <property type="entry name" value="Anti-sigma factor, zinc-finger domain"/>
    <property type="match status" value="1"/>
</dbReference>
<organism evidence="4 5">
    <name type="scientific">Tenggerimyces flavus</name>
    <dbReference type="NCBI Taxonomy" id="1708749"/>
    <lineage>
        <taxon>Bacteria</taxon>
        <taxon>Bacillati</taxon>
        <taxon>Actinomycetota</taxon>
        <taxon>Actinomycetes</taxon>
        <taxon>Propionibacteriales</taxon>
        <taxon>Nocardioidaceae</taxon>
        <taxon>Tenggerimyces</taxon>
    </lineage>
</organism>
<name>A0ABV7YJF4_9ACTN</name>
<dbReference type="InterPro" id="IPR027383">
    <property type="entry name" value="Znf_put"/>
</dbReference>
<evidence type="ECO:0000313" key="4">
    <source>
        <dbReference type="EMBL" id="MFC3764727.1"/>
    </source>
</evidence>
<evidence type="ECO:0000313" key="5">
    <source>
        <dbReference type="Proteomes" id="UP001595699"/>
    </source>
</evidence>
<evidence type="ECO:0000259" key="3">
    <source>
        <dbReference type="Pfam" id="PF13490"/>
    </source>
</evidence>
<protein>
    <submittedName>
        <fullName evidence="4">Anti-sigma factor family protein</fullName>
    </submittedName>
</protein>
<keyword evidence="5" id="KW-1185">Reference proteome</keyword>
<keyword evidence="1" id="KW-0805">Transcription regulation</keyword>
<evidence type="ECO:0000256" key="1">
    <source>
        <dbReference type="ARBA" id="ARBA00023015"/>
    </source>
</evidence>
<dbReference type="Pfam" id="PF13490">
    <property type="entry name" value="zf-HC2"/>
    <property type="match status" value="1"/>
</dbReference>
<comment type="caution">
    <text evidence="4">The sequence shown here is derived from an EMBL/GenBank/DDBJ whole genome shotgun (WGS) entry which is preliminary data.</text>
</comment>
<sequence length="57" mass="6194">MIDLTCQELVELLTDYLDGALDAETKQGVADHCAICGGCGPYLEQLRQTIAVLGRLR</sequence>
<dbReference type="InterPro" id="IPR041916">
    <property type="entry name" value="Anti_sigma_zinc_sf"/>
</dbReference>
<dbReference type="EMBL" id="JBHRZH010000032">
    <property type="protein sequence ID" value="MFC3764727.1"/>
    <property type="molecule type" value="Genomic_DNA"/>
</dbReference>
<gene>
    <name evidence="4" type="ORF">ACFOUW_28075</name>
</gene>
<reference evidence="5" key="1">
    <citation type="journal article" date="2019" name="Int. J. Syst. Evol. Microbiol.">
        <title>The Global Catalogue of Microorganisms (GCM) 10K type strain sequencing project: providing services to taxonomists for standard genome sequencing and annotation.</title>
        <authorList>
            <consortium name="The Broad Institute Genomics Platform"/>
            <consortium name="The Broad Institute Genome Sequencing Center for Infectious Disease"/>
            <person name="Wu L."/>
            <person name="Ma J."/>
        </authorList>
    </citation>
    <scope>NUCLEOTIDE SEQUENCE [LARGE SCALE GENOMIC DNA]</scope>
    <source>
        <strain evidence="5">CGMCC 4.7241</strain>
    </source>
</reference>
<proteinExistence type="predicted"/>
<accession>A0ABV7YJF4</accession>
<feature type="domain" description="Putative zinc-finger" evidence="3">
    <location>
        <begin position="6"/>
        <end position="39"/>
    </location>
</feature>
<dbReference type="RefSeq" id="WP_205121620.1">
    <property type="nucleotide sequence ID" value="NZ_JAFBCM010000001.1"/>
</dbReference>
<keyword evidence="2" id="KW-0804">Transcription</keyword>
<evidence type="ECO:0000256" key="2">
    <source>
        <dbReference type="ARBA" id="ARBA00023163"/>
    </source>
</evidence>